<comment type="caution">
    <text evidence="1">The sequence shown here is derived from an EMBL/GenBank/DDBJ whole genome shotgun (WGS) entry which is preliminary data.</text>
</comment>
<name>A0A837AH87_9NEIS</name>
<dbReference type="AlphaFoldDB" id="A0A837AH87"/>
<proteinExistence type="predicted"/>
<dbReference type="Proteomes" id="UP000027170">
    <property type="component" value="Unassembled WGS sequence"/>
</dbReference>
<organism evidence="1 2">
    <name type="scientific">Snodgrassella communis</name>
    <dbReference type="NCBI Taxonomy" id="2946699"/>
    <lineage>
        <taxon>Bacteria</taxon>
        <taxon>Pseudomonadati</taxon>
        <taxon>Pseudomonadota</taxon>
        <taxon>Betaproteobacteria</taxon>
        <taxon>Neisseriales</taxon>
        <taxon>Neisseriaceae</taxon>
        <taxon>Snodgrassella</taxon>
    </lineage>
</organism>
<sequence length="37" mass="4049">MQVLKCVYSSGLMVVVYLPENEDNCCGEYASECSKVG</sequence>
<reference evidence="1 2" key="1">
    <citation type="submission" date="2014-03" db="EMBL/GenBank/DDBJ databases">
        <title>The genomes of two eusocial bee gut symbionts.</title>
        <authorList>
            <person name="Kwong W.K."/>
            <person name="Engel P."/>
            <person name="Koch H."/>
            <person name="Moran N.A."/>
        </authorList>
    </citation>
    <scope>NUCLEOTIDE SEQUENCE [LARGE SCALE GENOMIC DNA]</scope>
    <source>
        <strain evidence="2">wkB29</strain>
    </source>
</reference>
<keyword evidence="2" id="KW-1185">Reference proteome</keyword>
<protein>
    <submittedName>
        <fullName evidence="1">Uncharacterized protein</fullName>
    </submittedName>
</protein>
<accession>A0A837AH87</accession>
<evidence type="ECO:0000313" key="1">
    <source>
        <dbReference type="EMBL" id="KDN15668.1"/>
    </source>
</evidence>
<evidence type="ECO:0000313" key="2">
    <source>
        <dbReference type="Proteomes" id="UP000027170"/>
    </source>
</evidence>
<gene>
    <name evidence="1" type="ORF">SALWKB29_0087</name>
</gene>
<dbReference type="EMBL" id="JFZV01000001">
    <property type="protein sequence ID" value="KDN15668.1"/>
    <property type="molecule type" value="Genomic_DNA"/>
</dbReference>